<comment type="caution">
    <text evidence="2">The sequence shown here is derived from an EMBL/GenBank/DDBJ whole genome shotgun (WGS) entry which is preliminary data.</text>
</comment>
<dbReference type="Pfam" id="PF00149">
    <property type="entry name" value="Metallophos"/>
    <property type="match status" value="1"/>
</dbReference>
<dbReference type="GO" id="GO:0016791">
    <property type="term" value="F:phosphatase activity"/>
    <property type="evidence" value="ECO:0007669"/>
    <property type="project" value="TreeGrafter"/>
</dbReference>
<gene>
    <name evidence="2" type="ORF">D3P09_07940</name>
</gene>
<feature type="domain" description="Calcineurin-like phosphoesterase" evidence="1">
    <location>
        <begin position="12"/>
        <end position="187"/>
    </location>
</feature>
<dbReference type="AlphaFoldDB" id="A0A3A6PI24"/>
<dbReference type="PANTHER" id="PTHR42850">
    <property type="entry name" value="METALLOPHOSPHOESTERASE"/>
    <property type="match status" value="1"/>
</dbReference>
<dbReference type="PANTHER" id="PTHR42850:SF4">
    <property type="entry name" value="ZINC-DEPENDENT ENDOPOLYPHOSPHATASE"/>
    <property type="match status" value="1"/>
</dbReference>
<dbReference type="Proteomes" id="UP000267798">
    <property type="component" value="Unassembled WGS sequence"/>
</dbReference>
<dbReference type="SUPFAM" id="SSF56300">
    <property type="entry name" value="Metallo-dependent phosphatases"/>
    <property type="match status" value="1"/>
</dbReference>
<dbReference type="EMBL" id="QXQB01000002">
    <property type="protein sequence ID" value="RJX39366.1"/>
    <property type="molecule type" value="Genomic_DNA"/>
</dbReference>
<organism evidence="2 3">
    <name type="scientific">Paenibacillus pinisoli</name>
    <dbReference type="NCBI Taxonomy" id="1276110"/>
    <lineage>
        <taxon>Bacteria</taxon>
        <taxon>Bacillati</taxon>
        <taxon>Bacillota</taxon>
        <taxon>Bacilli</taxon>
        <taxon>Bacillales</taxon>
        <taxon>Paenibacillaceae</taxon>
        <taxon>Paenibacillus</taxon>
    </lineage>
</organism>
<evidence type="ECO:0000259" key="1">
    <source>
        <dbReference type="Pfam" id="PF00149"/>
    </source>
</evidence>
<name>A0A3A6PI24_9BACL</name>
<reference evidence="2 3" key="1">
    <citation type="submission" date="2018-09" db="EMBL/GenBank/DDBJ databases">
        <title>Paenibacillus aracenensis nov. sp. isolated from a cave in southern Spain.</title>
        <authorList>
            <person name="Jurado V."/>
            <person name="Gutierrez-Patricio S."/>
            <person name="Gonzalez-Pimentel J.L."/>
            <person name="Miller A.Z."/>
            <person name="Laiz L."/>
            <person name="Saiz-Jimenez C."/>
        </authorList>
    </citation>
    <scope>NUCLEOTIDE SEQUENCE [LARGE SCALE GENOMIC DNA]</scope>
    <source>
        <strain evidence="2 3">JCM 19203</strain>
    </source>
</reference>
<evidence type="ECO:0000313" key="3">
    <source>
        <dbReference type="Proteomes" id="UP000267798"/>
    </source>
</evidence>
<evidence type="ECO:0000313" key="2">
    <source>
        <dbReference type="EMBL" id="RJX39366.1"/>
    </source>
</evidence>
<dbReference type="Gene3D" id="3.60.21.10">
    <property type="match status" value="1"/>
</dbReference>
<dbReference type="InterPro" id="IPR004843">
    <property type="entry name" value="Calcineurin-like_PHP"/>
</dbReference>
<keyword evidence="3" id="KW-1185">Reference proteome</keyword>
<proteinExistence type="predicted"/>
<sequence length="253" mass="28289">MNNDNKMAGSKRLLAISDIHGHRDGLMRLLHQAAYDPAQDQLLLLGDYIDADNPVSWGTLEVVRELVSQGAIAIPGNQELKLAAMSKRHRNRGRLPGQQHQYVKWIHSLPLCIIDYDILFVHAGLRPGIPLREQSVRDMTEIREDFFTYPLRHLASLIDNDESNRSKPLWRRIMFGHTPTSKLGAAPGDIWTDGRRIGIDTGAKHGQRLTLLDVREGITYSCPTEPGYRSGECSQGIALGVKIQLHHDAGPSI</sequence>
<accession>A0A3A6PI24</accession>
<dbReference type="GO" id="GO:0005737">
    <property type="term" value="C:cytoplasm"/>
    <property type="evidence" value="ECO:0007669"/>
    <property type="project" value="TreeGrafter"/>
</dbReference>
<dbReference type="InterPro" id="IPR050126">
    <property type="entry name" value="Ap4A_hydrolase"/>
</dbReference>
<protein>
    <submittedName>
        <fullName evidence="2">Serine/threonine protein phosphatase</fullName>
    </submittedName>
</protein>
<dbReference type="OrthoDB" id="384253at2"/>
<dbReference type="InterPro" id="IPR029052">
    <property type="entry name" value="Metallo-depent_PP-like"/>
</dbReference>
<dbReference type="RefSeq" id="WP_120108780.1">
    <property type="nucleotide sequence ID" value="NZ_QXQB01000002.1"/>
</dbReference>